<dbReference type="InterPro" id="IPR041233">
    <property type="entry name" value="Melibiase_C"/>
</dbReference>
<dbReference type="InterPro" id="IPR008979">
    <property type="entry name" value="Galactose-bd-like_sf"/>
</dbReference>
<dbReference type="PANTHER" id="PTHR11452">
    <property type="entry name" value="ALPHA-GALACTOSIDASE/ALPHA-N-ACETYLGALACTOSAMINIDASE"/>
    <property type="match status" value="1"/>
</dbReference>
<dbReference type="GO" id="GO:0005509">
    <property type="term" value="F:calcium ion binding"/>
    <property type="evidence" value="ECO:0007669"/>
    <property type="project" value="InterPro"/>
</dbReference>
<dbReference type="InterPro" id="IPR013783">
    <property type="entry name" value="Ig-like_fold"/>
</dbReference>
<feature type="domain" description="Alpha galactosidase C-terminal" evidence="8">
    <location>
        <begin position="667"/>
        <end position="740"/>
    </location>
</feature>
<accession>A0AAJ5WUA8</accession>
<dbReference type="Gene3D" id="2.60.120.260">
    <property type="entry name" value="Galactose-binding domain-like"/>
    <property type="match status" value="1"/>
</dbReference>
<evidence type="ECO:0000256" key="2">
    <source>
        <dbReference type="ARBA" id="ARBA00022729"/>
    </source>
</evidence>
<dbReference type="CDD" id="cd14792">
    <property type="entry name" value="GH27"/>
    <property type="match status" value="1"/>
</dbReference>
<gene>
    <name evidence="9" type="ORF">P0Y53_12735</name>
</gene>
<organism evidence="9 10">
    <name type="scientific">Candidatus Pseudobacter hemicellulosilyticus</name>
    <dbReference type="NCBI Taxonomy" id="3121375"/>
    <lineage>
        <taxon>Bacteria</taxon>
        <taxon>Pseudomonadati</taxon>
        <taxon>Bacteroidota</taxon>
        <taxon>Chitinophagia</taxon>
        <taxon>Chitinophagales</taxon>
        <taxon>Chitinophagaceae</taxon>
        <taxon>Pseudobacter</taxon>
    </lineage>
</organism>
<protein>
    <recommendedName>
        <fullName evidence="6">Alpha-galactosidase</fullName>
        <ecNumber evidence="6">3.2.1.22</ecNumber>
    </recommendedName>
    <alternativeName>
        <fullName evidence="6">Melibiase</fullName>
    </alternativeName>
</protein>
<dbReference type="Gene3D" id="2.60.40.10">
    <property type="entry name" value="Immunoglobulins"/>
    <property type="match status" value="1"/>
</dbReference>
<dbReference type="Proteomes" id="UP001220610">
    <property type="component" value="Chromosome"/>
</dbReference>
<dbReference type="EMBL" id="CP119311">
    <property type="protein sequence ID" value="WEK38366.1"/>
    <property type="molecule type" value="Genomic_DNA"/>
</dbReference>
<keyword evidence="4 6" id="KW-1015">Disulfide bond</keyword>
<dbReference type="EC" id="3.2.1.22" evidence="6"/>
<dbReference type="InterPro" id="IPR015919">
    <property type="entry name" value="Cadherin-like_sf"/>
</dbReference>
<dbReference type="GO" id="GO:0016020">
    <property type="term" value="C:membrane"/>
    <property type="evidence" value="ECO:0007669"/>
    <property type="project" value="InterPro"/>
</dbReference>
<evidence type="ECO:0000259" key="8">
    <source>
        <dbReference type="Pfam" id="PF17801"/>
    </source>
</evidence>
<reference evidence="9" key="1">
    <citation type="submission" date="2023-03" db="EMBL/GenBank/DDBJ databases">
        <title>Andean soil-derived lignocellulolytic bacterial consortium as a source of novel taxa and putative plastic-active enzymes.</title>
        <authorList>
            <person name="Diaz-Garcia L."/>
            <person name="Chuvochina M."/>
            <person name="Feuerriegel G."/>
            <person name="Bunk B."/>
            <person name="Sproer C."/>
            <person name="Streit W.R."/>
            <person name="Rodriguez L.M."/>
            <person name="Overmann J."/>
            <person name="Jimenez D.J."/>
        </authorList>
    </citation>
    <scope>NUCLEOTIDE SEQUENCE</scope>
    <source>
        <strain evidence="9">MAG 7</strain>
    </source>
</reference>
<dbReference type="SUPFAM" id="SSF51445">
    <property type="entry name" value="(Trans)glycosidases"/>
    <property type="match status" value="1"/>
</dbReference>
<evidence type="ECO:0000313" key="9">
    <source>
        <dbReference type="EMBL" id="WEK38366.1"/>
    </source>
</evidence>
<keyword evidence="3 6" id="KW-0378">Hydrolase</keyword>
<dbReference type="Pfam" id="PF16499">
    <property type="entry name" value="Melibiase_2"/>
    <property type="match status" value="1"/>
</dbReference>
<dbReference type="GO" id="GO:0004557">
    <property type="term" value="F:alpha-galactosidase activity"/>
    <property type="evidence" value="ECO:0007669"/>
    <property type="project" value="UniProtKB-EC"/>
</dbReference>
<feature type="chain" id="PRO_5042602784" description="Alpha-galactosidase" evidence="7">
    <location>
        <begin position="22"/>
        <end position="741"/>
    </location>
</feature>
<dbReference type="Pfam" id="PF05345">
    <property type="entry name" value="He_PIG"/>
    <property type="match status" value="1"/>
</dbReference>
<dbReference type="Gene3D" id="3.20.20.70">
    <property type="entry name" value="Aldolase class I"/>
    <property type="match status" value="1"/>
</dbReference>
<proteinExistence type="inferred from homology"/>
<dbReference type="PANTHER" id="PTHR11452:SF75">
    <property type="entry name" value="ALPHA-GALACTOSIDASE MEL1"/>
    <property type="match status" value="1"/>
</dbReference>
<dbReference type="SUPFAM" id="SSF51011">
    <property type="entry name" value="Glycosyl hydrolase domain"/>
    <property type="match status" value="1"/>
</dbReference>
<feature type="signal peptide" evidence="7">
    <location>
        <begin position="1"/>
        <end position="21"/>
    </location>
</feature>
<name>A0AAJ5WUA8_9BACT</name>
<dbReference type="SUPFAM" id="SSF49313">
    <property type="entry name" value="Cadherin-like"/>
    <property type="match status" value="1"/>
</dbReference>
<sequence length="741" mass="82470">MKKSRLALTLSLLLCSGFLFAQNKIVFSDAKASAGDQPAWKQPSFDDSGWPTINLNRDWDSQGFGNVDGFGYYRIRFTLPSSLLKNAYWKDSLIFTMGKIDDADETYLNGKLIGKSGGFPTDAGGYQSAWNTERVYKIASNDPALQWDKENVIAVRIYDGDGLGGMFEGFPTVRMMDLMDGLTVKTVFEKDKLGHLCAISLHNGHALPVAGTLEVVLYDTEAEQAVKTFSQKIKFTNAKPFVQKFPYANNKRFAVKVNFTEEKTKLTLKDNIIVPYILTPKAPESPRINGATVFGVRPGSPFLFKIPASGVKPMKYAVDNLPAGLQVDANTGIITGVLQKEGEYKMTFLAENSKGKDSRAFTVKVGNLLALTPPMGWNSWNCWGLSVSDEKVRSSAKALIDKGLIDYGWTYINIDDAWEAATRNADGSLTPNNKFPDMKGLGDWLHSQGLRFGIYSSPGPLTCGKYLGSYQHERQDADSYAAWGIDYLKYDWCDYGRIYDQEADHSLAAHLKPYQVMERALRAQKRDIVYSLCQYGMRDVWQWGPAVDGNLWRTTGDIVDTWASLKDIGFDRQAPLAEFAKPGRWNDPDMLIVGKVGWGEKLHQTRLTYDEQYTHLSLWSLQAAPLLIGCDISQLDDFTLSLLTNAELIAINQDPLGKQARRLADKDGTQVWVKQLADGTQALGIFNLGTDDKQETVSWSSLGLPSTVAVRDVWRQQDLGRIANELSVKVPAHGVVLLKVK</sequence>
<keyword evidence="2 7" id="KW-0732">Signal</keyword>
<evidence type="ECO:0000256" key="1">
    <source>
        <dbReference type="ARBA" id="ARBA00009743"/>
    </source>
</evidence>
<dbReference type="PRINTS" id="PR00740">
    <property type="entry name" value="GLHYDRLASE27"/>
</dbReference>
<dbReference type="Gene3D" id="2.60.40.1180">
    <property type="entry name" value="Golgi alpha-mannosidase II"/>
    <property type="match status" value="1"/>
</dbReference>
<dbReference type="InterPro" id="IPR017853">
    <property type="entry name" value="GH"/>
</dbReference>
<evidence type="ECO:0000256" key="3">
    <source>
        <dbReference type="ARBA" id="ARBA00022801"/>
    </source>
</evidence>
<dbReference type="InterPro" id="IPR013780">
    <property type="entry name" value="Glyco_hydro_b"/>
</dbReference>
<comment type="catalytic activity">
    <reaction evidence="6">
        <text>Hydrolysis of terminal, non-reducing alpha-D-galactose residues in alpha-D-galactosides, including galactose oligosaccharides, galactomannans and galactolipids.</text>
        <dbReference type="EC" id="3.2.1.22"/>
    </reaction>
</comment>
<dbReference type="FunFam" id="2.60.40.1180:FF:000008">
    <property type="entry name" value="Alpha-galactosidase"/>
    <property type="match status" value="1"/>
</dbReference>
<dbReference type="Pfam" id="PF17801">
    <property type="entry name" value="Melibiase_C"/>
    <property type="match status" value="1"/>
</dbReference>
<keyword evidence="5 6" id="KW-0326">Glycosidase</keyword>
<evidence type="ECO:0000256" key="6">
    <source>
        <dbReference type="RuleBase" id="RU361168"/>
    </source>
</evidence>
<evidence type="ECO:0000256" key="5">
    <source>
        <dbReference type="ARBA" id="ARBA00023295"/>
    </source>
</evidence>
<evidence type="ECO:0000313" key="10">
    <source>
        <dbReference type="Proteomes" id="UP001220610"/>
    </source>
</evidence>
<evidence type="ECO:0000256" key="7">
    <source>
        <dbReference type="SAM" id="SignalP"/>
    </source>
</evidence>
<dbReference type="InterPro" id="IPR002241">
    <property type="entry name" value="Glyco_hydro_27"/>
</dbReference>
<dbReference type="GO" id="GO:0005975">
    <property type="term" value="P:carbohydrate metabolic process"/>
    <property type="evidence" value="ECO:0007669"/>
    <property type="project" value="InterPro"/>
</dbReference>
<dbReference type="SUPFAM" id="SSF49785">
    <property type="entry name" value="Galactose-binding domain-like"/>
    <property type="match status" value="1"/>
</dbReference>
<dbReference type="InterPro" id="IPR013785">
    <property type="entry name" value="Aldolase_TIM"/>
</dbReference>
<evidence type="ECO:0000256" key="4">
    <source>
        <dbReference type="ARBA" id="ARBA00023157"/>
    </source>
</evidence>
<dbReference type="AlphaFoldDB" id="A0AAJ5WUA8"/>
<comment type="similarity">
    <text evidence="1 6">Belongs to the glycosyl hydrolase 27 family.</text>
</comment>